<dbReference type="SUPFAM" id="SSF52499">
    <property type="entry name" value="Isochorismatase-like hydrolases"/>
    <property type="match status" value="1"/>
</dbReference>
<sequence>MAEPKAGARNNRQAEDRIAALLQAWRAAGRPVVHVRHLSRSPGSPFWPGQRGAEFQDALAPLAGEHVVDKHVTDAFAHSGLEHWLHQRSIRQLVFVGVSTNMSVEATVRSAGCLGFDCRVAADACYTFDRPDLDGQPRSAEDLHRVALANLQGEYAQVCQSADLL</sequence>
<accession>A0ABU3PDL6</accession>
<dbReference type="Gene3D" id="3.40.50.850">
    <property type="entry name" value="Isochorismatase-like"/>
    <property type="match status" value="1"/>
</dbReference>
<evidence type="ECO:0000313" key="4">
    <source>
        <dbReference type="Proteomes" id="UP001246372"/>
    </source>
</evidence>
<dbReference type="EMBL" id="JAVXZY010000006">
    <property type="protein sequence ID" value="MDT9000648.1"/>
    <property type="molecule type" value="Genomic_DNA"/>
</dbReference>
<dbReference type="InterPro" id="IPR036380">
    <property type="entry name" value="Isochorismatase-like_sf"/>
</dbReference>
<evidence type="ECO:0000313" key="3">
    <source>
        <dbReference type="EMBL" id="MDT9000648.1"/>
    </source>
</evidence>
<organism evidence="3 4">
    <name type="scientific">Roseateles aquae</name>
    <dbReference type="NCBI Taxonomy" id="3077235"/>
    <lineage>
        <taxon>Bacteria</taxon>
        <taxon>Pseudomonadati</taxon>
        <taxon>Pseudomonadota</taxon>
        <taxon>Betaproteobacteria</taxon>
        <taxon>Burkholderiales</taxon>
        <taxon>Sphaerotilaceae</taxon>
        <taxon>Roseateles</taxon>
    </lineage>
</organism>
<feature type="domain" description="Isochorismatase-like" evidence="2">
    <location>
        <begin position="10"/>
        <end position="162"/>
    </location>
</feature>
<reference evidence="3" key="1">
    <citation type="submission" date="2023-09" db="EMBL/GenBank/DDBJ databases">
        <title>Paucibacter sp. APW11 Genome sequencing and assembly.</title>
        <authorList>
            <person name="Kim I."/>
        </authorList>
    </citation>
    <scope>NUCLEOTIDE SEQUENCE</scope>
    <source>
        <strain evidence="3">APW11</strain>
    </source>
</reference>
<dbReference type="PANTHER" id="PTHR43540:SF1">
    <property type="entry name" value="ISOCHORISMATASE HYDROLASE"/>
    <property type="match status" value="1"/>
</dbReference>
<proteinExistence type="predicted"/>
<dbReference type="InterPro" id="IPR050272">
    <property type="entry name" value="Isochorismatase-like_hydrls"/>
</dbReference>
<comment type="caution">
    <text evidence="3">The sequence shown here is derived from an EMBL/GenBank/DDBJ whole genome shotgun (WGS) entry which is preliminary data.</text>
</comment>
<keyword evidence="4" id="KW-1185">Reference proteome</keyword>
<dbReference type="InterPro" id="IPR000868">
    <property type="entry name" value="Isochorismatase-like_dom"/>
</dbReference>
<dbReference type="Proteomes" id="UP001246372">
    <property type="component" value="Unassembled WGS sequence"/>
</dbReference>
<dbReference type="PANTHER" id="PTHR43540">
    <property type="entry name" value="PEROXYUREIDOACRYLATE/UREIDOACRYLATE AMIDOHYDROLASE-RELATED"/>
    <property type="match status" value="1"/>
</dbReference>
<dbReference type="EC" id="3.-.-.-" evidence="3"/>
<name>A0ABU3PDL6_9BURK</name>
<protein>
    <submittedName>
        <fullName evidence="3">Cysteine hydrolase family protein</fullName>
        <ecNumber evidence="3">3.-.-.-</ecNumber>
    </submittedName>
</protein>
<keyword evidence="1 3" id="KW-0378">Hydrolase</keyword>
<dbReference type="GO" id="GO:0016787">
    <property type="term" value="F:hydrolase activity"/>
    <property type="evidence" value="ECO:0007669"/>
    <property type="project" value="UniProtKB-KW"/>
</dbReference>
<dbReference type="CDD" id="cd01014">
    <property type="entry name" value="nicotinamidase_related"/>
    <property type="match status" value="1"/>
</dbReference>
<dbReference type="Pfam" id="PF00857">
    <property type="entry name" value="Isochorismatase"/>
    <property type="match status" value="1"/>
</dbReference>
<evidence type="ECO:0000256" key="1">
    <source>
        <dbReference type="ARBA" id="ARBA00022801"/>
    </source>
</evidence>
<evidence type="ECO:0000259" key="2">
    <source>
        <dbReference type="Pfam" id="PF00857"/>
    </source>
</evidence>
<gene>
    <name evidence="3" type="ORF">RQP53_15340</name>
</gene>